<feature type="region of interest" description="Disordered" evidence="1">
    <location>
        <begin position="129"/>
        <end position="149"/>
    </location>
</feature>
<proteinExistence type="predicted"/>
<feature type="non-terminal residue" evidence="2">
    <location>
        <position position="415"/>
    </location>
</feature>
<dbReference type="SUPFAM" id="SSF56219">
    <property type="entry name" value="DNase I-like"/>
    <property type="match status" value="1"/>
</dbReference>
<feature type="region of interest" description="Disordered" evidence="1">
    <location>
        <begin position="51"/>
        <end position="114"/>
    </location>
</feature>
<dbReference type="EMBL" id="DF143994">
    <property type="protein sequence ID" value="GAA55312.1"/>
    <property type="molecule type" value="Genomic_DNA"/>
</dbReference>
<dbReference type="PANTHER" id="PTHR33395">
    <property type="entry name" value="TRANSCRIPTASE, PUTATIVE-RELATED-RELATED"/>
    <property type="match status" value="1"/>
</dbReference>
<evidence type="ECO:0008006" key="4">
    <source>
        <dbReference type="Google" id="ProtNLM"/>
    </source>
</evidence>
<sequence>MGINMNRRHDRAREGSTIVGVPFSAFLDVYDSKEIRTEHAEVPEKQAKVYQATLKPSENSEALAQIGSRSEMEDEGDSDESDNDVQVLKRPMHTSPSRSNDYTNVDSTRSRRRPPDLCLSAFHLRQTTTPFYIPPSSTPDDAEGDTIGSSVFNCMPLSQSHSVPHTELNLPDSGDYLDIYERTKRPVLVGCIYLPPAPSPDSIADLSRIISTAHALPHTSKFLLGDFNLPDISWSPTTGPIRYAALLAQLSVEGWSQLVRRPTRGLHTLDLIFSNDGHLATAAVGPCFPGSDHCVVSCNAVSYGQTVPLSPSLFHLLSPDILQAFSSTLASQNWDDFFLSTNTHRVCDIFYQNLLTALHLVSPVKRFHSNVSGHDRLLKILDAKIHRASREYRKSQDFSLLILISKLSTDRESLR</sequence>
<organism evidence="2 3">
    <name type="scientific">Clonorchis sinensis</name>
    <name type="common">Chinese liver fluke</name>
    <dbReference type="NCBI Taxonomy" id="79923"/>
    <lineage>
        <taxon>Eukaryota</taxon>
        <taxon>Metazoa</taxon>
        <taxon>Spiralia</taxon>
        <taxon>Lophotrochozoa</taxon>
        <taxon>Platyhelminthes</taxon>
        <taxon>Trematoda</taxon>
        <taxon>Digenea</taxon>
        <taxon>Opisthorchiida</taxon>
        <taxon>Opisthorchiata</taxon>
        <taxon>Opisthorchiidae</taxon>
        <taxon>Clonorchis</taxon>
    </lineage>
</organism>
<feature type="compositionally biased region" description="Polar residues" evidence="1">
    <location>
        <begin position="94"/>
        <end position="107"/>
    </location>
</feature>
<reference key="2">
    <citation type="submission" date="2011-10" db="EMBL/GenBank/DDBJ databases">
        <title>The genome and transcriptome sequence of Clonorchis sinensis provide insights into the carcinogenic liver fluke.</title>
        <authorList>
            <person name="Wang X."/>
            <person name="Huang Y."/>
            <person name="Chen W."/>
            <person name="Liu H."/>
            <person name="Guo L."/>
            <person name="Chen Y."/>
            <person name="Luo F."/>
            <person name="Zhou W."/>
            <person name="Sun J."/>
            <person name="Mao Q."/>
            <person name="Liang P."/>
            <person name="Zhou C."/>
            <person name="Tian Y."/>
            <person name="Men J."/>
            <person name="Lv X."/>
            <person name="Huang L."/>
            <person name="Zhou J."/>
            <person name="Hu Y."/>
            <person name="Li R."/>
            <person name="Zhang F."/>
            <person name="Lei H."/>
            <person name="Li X."/>
            <person name="Hu X."/>
            <person name="Liang C."/>
            <person name="Xu J."/>
            <person name="Wu Z."/>
            <person name="Yu X."/>
        </authorList>
    </citation>
    <scope>NUCLEOTIDE SEQUENCE</scope>
    <source>
        <strain>Henan</strain>
    </source>
</reference>
<accession>G7YQT2</accession>
<dbReference type="AlphaFoldDB" id="G7YQT2"/>
<feature type="compositionally biased region" description="Acidic residues" evidence="1">
    <location>
        <begin position="72"/>
        <end position="83"/>
    </location>
</feature>
<dbReference type="Gene3D" id="3.60.10.10">
    <property type="entry name" value="Endonuclease/exonuclease/phosphatase"/>
    <property type="match status" value="1"/>
</dbReference>
<dbReference type="GO" id="GO:0007508">
    <property type="term" value="P:larval heart development"/>
    <property type="evidence" value="ECO:0007669"/>
    <property type="project" value="TreeGrafter"/>
</dbReference>
<evidence type="ECO:0000313" key="2">
    <source>
        <dbReference type="EMBL" id="GAA55312.1"/>
    </source>
</evidence>
<dbReference type="InterPro" id="IPR036691">
    <property type="entry name" value="Endo/exonu/phosph_ase_sf"/>
</dbReference>
<keyword evidence="3" id="KW-1185">Reference proteome</keyword>
<reference evidence="2" key="1">
    <citation type="journal article" date="2011" name="Genome Biol.">
        <title>The draft genome of the carcinogenic human liver fluke Clonorchis sinensis.</title>
        <authorList>
            <person name="Wang X."/>
            <person name="Chen W."/>
            <person name="Huang Y."/>
            <person name="Sun J."/>
            <person name="Men J."/>
            <person name="Liu H."/>
            <person name="Luo F."/>
            <person name="Guo L."/>
            <person name="Lv X."/>
            <person name="Deng C."/>
            <person name="Zhou C."/>
            <person name="Fan Y."/>
            <person name="Li X."/>
            <person name="Huang L."/>
            <person name="Hu Y."/>
            <person name="Liang C."/>
            <person name="Hu X."/>
            <person name="Xu J."/>
            <person name="Yu X."/>
        </authorList>
    </citation>
    <scope>NUCLEOTIDE SEQUENCE [LARGE SCALE GENOMIC DNA]</scope>
    <source>
        <strain evidence="2">Henan</strain>
    </source>
</reference>
<dbReference type="PANTHER" id="PTHR33395:SF22">
    <property type="entry name" value="REVERSE TRANSCRIPTASE DOMAIN-CONTAINING PROTEIN"/>
    <property type="match status" value="1"/>
</dbReference>
<name>G7YQT2_CLOSI</name>
<gene>
    <name evidence="2" type="ORF">CLF_107561</name>
</gene>
<evidence type="ECO:0000313" key="3">
    <source>
        <dbReference type="Proteomes" id="UP000008909"/>
    </source>
</evidence>
<dbReference type="GO" id="GO:0061343">
    <property type="term" value="P:cell adhesion involved in heart morphogenesis"/>
    <property type="evidence" value="ECO:0007669"/>
    <property type="project" value="TreeGrafter"/>
</dbReference>
<protein>
    <recommendedName>
        <fullName evidence="4">Endonuclease/exonuclease/phosphatase domain-containing protein</fullName>
    </recommendedName>
</protein>
<dbReference type="GO" id="GO:0031012">
    <property type="term" value="C:extracellular matrix"/>
    <property type="evidence" value="ECO:0007669"/>
    <property type="project" value="TreeGrafter"/>
</dbReference>
<evidence type="ECO:0000256" key="1">
    <source>
        <dbReference type="SAM" id="MobiDB-lite"/>
    </source>
</evidence>
<dbReference type="Proteomes" id="UP000008909">
    <property type="component" value="Unassembled WGS sequence"/>
</dbReference>